<dbReference type="PRINTS" id="PR00695">
    <property type="entry name" value="CUNO2RDTASE"/>
</dbReference>
<dbReference type="PANTHER" id="PTHR11709:SF394">
    <property type="entry name" value="FI03373P-RELATED"/>
    <property type="match status" value="1"/>
</dbReference>
<evidence type="ECO:0000259" key="19">
    <source>
        <dbReference type="Pfam" id="PF00394"/>
    </source>
</evidence>
<dbReference type="UniPathway" id="UPA00652">
    <property type="reaction ID" value="UER00707"/>
</dbReference>
<gene>
    <name evidence="21" type="ORF">EDC44_11445</name>
</gene>
<dbReference type="GO" id="GO:0019333">
    <property type="term" value="P:denitrification pathway"/>
    <property type="evidence" value="ECO:0007669"/>
    <property type="project" value="UniProtKB-UniPathway"/>
</dbReference>
<feature type="chain" id="PRO_5020925492" description="Copper-containing nitrite reductase" evidence="18">
    <location>
        <begin position="22"/>
        <end position="363"/>
    </location>
</feature>
<evidence type="ECO:0000256" key="1">
    <source>
        <dbReference type="ARBA" id="ARBA00001974"/>
    </source>
</evidence>
<dbReference type="InterPro" id="IPR008972">
    <property type="entry name" value="Cupredoxin"/>
</dbReference>
<feature type="binding site" description="type 1 copper site" evidence="17">
    <location>
        <position position="157"/>
    </location>
    <ligand>
        <name>Cu cation</name>
        <dbReference type="ChEBI" id="CHEBI:23378"/>
        <label>1</label>
    </ligand>
</feature>
<dbReference type="InterPro" id="IPR045087">
    <property type="entry name" value="Cu-oxidase_fam"/>
</dbReference>
<comment type="pathway">
    <text evidence="3">Nitrogen metabolism; nitrate reduction (denitrification); dinitrogen from nitrate: step 2/4.</text>
</comment>
<comment type="cofactor">
    <cofactor evidence="18">
        <name>Cu(2+)</name>
        <dbReference type="ChEBI" id="CHEBI:29036"/>
    </cofactor>
    <text evidence="18">Binds 1 Cu(+) ion.</text>
</comment>
<evidence type="ECO:0000256" key="11">
    <source>
        <dbReference type="ARBA" id="ARBA00022764"/>
    </source>
</evidence>
<evidence type="ECO:0000256" key="2">
    <source>
        <dbReference type="ARBA" id="ARBA00004418"/>
    </source>
</evidence>
<dbReference type="GO" id="GO:0005507">
    <property type="term" value="F:copper ion binding"/>
    <property type="evidence" value="ECO:0007669"/>
    <property type="project" value="InterPro"/>
</dbReference>
<protein>
    <recommendedName>
        <fullName evidence="7 18">Copper-containing nitrite reductase</fullName>
        <ecNumber evidence="6 18">1.7.2.1</ecNumber>
    </recommendedName>
</protein>
<evidence type="ECO:0000313" key="22">
    <source>
        <dbReference type="Proteomes" id="UP000295763"/>
    </source>
</evidence>
<evidence type="ECO:0000313" key="21">
    <source>
        <dbReference type="EMBL" id="TCP94802.1"/>
    </source>
</evidence>
<evidence type="ECO:0000256" key="12">
    <source>
        <dbReference type="ARBA" id="ARBA00022827"/>
    </source>
</evidence>
<keyword evidence="11" id="KW-0574">Periplasm</keyword>
<keyword evidence="9 17" id="KW-0479">Metal-binding</keyword>
<dbReference type="InterPro" id="IPR011707">
    <property type="entry name" value="Cu-oxidase-like_N"/>
</dbReference>
<evidence type="ECO:0000256" key="16">
    <source>
        <dbReference type="ARBA" id="ARBA00049340"/>
    </source>
</evidence>
<name>A0A4R2TJ20_9PAST</name>
<evidence type="ECO:0000256" key="9">
    <source>
        <dbReference type="ARBA" id="ARBA00022723"/>
    </source>
</evidence>
<feature type="binding site" description="type 1 copper site" evidence="17">
    <location>
        <position position="325"/>
    </location>
    <ligand>
        <name>Cu cation</name>
        <dbReference type="ChEBI" id="CHEBI:23378"/>
        <label>1</label>
    </ligand>
</feature>
<feature type="binding site" description="type 1 copper site" evidence="17">
    <location>
        <position position="166"/>
    </location>
    <ligand>
        <name>Cu cation</name>
        <dbReference type="ChEBI" id="CHEBI:23378"/>
        <label>1</label>
    </ligand>
</feature>
<dbReference type="InterPro" id="IPR001117">
    <property type="entry name" value="Cu-oxidase_2nd"/>
</dbReference>
<comment type="subunit">
    <text evidence="5 18">Homotrimer.</text>
</comment>
<keyword evidence="12" id="KW-0274">FAD</keyword>
<keyword evidence="14 17" id="KW-0186">Copper</keyword>
<feature type="binding site" description="type 1 copper site" evidence="17">
    <location>
        <position position="116"/>
    </location>
    <ligand>
        <name>Cu cation</name>
        <dbReference type="ChEBI" id="CHEBI:23378"/>
        <label>1</label>
    </ligand>
</feature>
<evidence type="ECO:0000259" key="20">
    <source>
        <dbReference type="Pfam" id="PF07732"/>
    </source>
</evidence>
<accession>A0A4R2TJ20</accession>
<comment type="caution">
    <text evidence="21">The sequence shown here is derived from an EMBL/GenBank/DDBJ whole genome shotgun (WGS) entry which is preliminary data.</text>
</comment>
<dbReference type="CDD" id="cd11020">
    <property type="entry name" value="CuRO_1_CuNIR"/>
    <property type="match status" value="1"/>
</dbReference>
<dbReference type="Gene3D" id="2.60.40.420">
    <property type="entry name" value="Cupredoxins - blue copper proteins"/>
    <property type="match status" value="2"/>
</dbReference>
<feature type="binding site" description="type 1 copper site" evidence="17">
    <location>
        <position position="156"/>
    </location>
    <ligand>
        <name>Cu cation</name>
        <dbReference type="ChEBI" id="CHEBI:23378"/>
        <label>1</label>
    </ligand>
</feature>
<evidence type="ECO:0000256" key="4">
    <source>
        <dbReference type="ARBA" id="ARBA00010609"/>
    </source>
</evidence>
<evidence type="ECO:0000256" key="14">
    <source>
        <dbReference type="ARBA" id="ARBA00023008"/>
    </source>
</evidence>
<dbReference type="PANTHER" id="PTHR11709">
    <property type="entry name" value="MULTI-COPPER OXIDASE"/>
    <property type="match status" value="1"/>
</dbReference>
<evidence type="ECO:0000256" key="7">
    <source>
        <dbReference type="ARBA" id="ARBA00017290"/>
    </source>
</evidence>
<evidence type="ECO:0000256" key="18">
    <source>
        <dbReference type="RuleBase" id="RU365025"/>
    </source>
</evidence>
<dbReference type="AlphaFoldDB" id="A0A4R2TJ20"/>
<comment type="cofactor">
    <cofactor evidence="18">
        <name>Cu(+)</name>
        <dbReference type="ChEBI" id="CHEBI:49552"/>
    </cofactor>
    <text evidence="18">Binds 1 Cu(+) ion.</text>
</comment>
<feature type="domain" description="Plastocyanin-like" evidence="19">
    <location>
        <begin position="226"/>
        <end position="325"/>
    </location>
</feature>
<evidence type="ECO:0000256" key="10">
    <source>
        <dbReference type="ARBA" id="ARBA00022737"/>
    </source>
</evidence>
<keyword evidence="22" id="KW-1185">Reference proteome</keyword>
<dbReference type="NCBIfam" id="TIGR02376">
    <property type="entry name" value="Cu_nitrite_red"/>
    <property type="match status" value="1"/>
</dbReference>
<evidence type="ECO:0000256" key="15">
    <source>
        <dbReference type="ARBA" id="ARBA00023063"/>
    </source>
</evidence>
<feature type="domain" description="Plastocyanin-like" evidence="20">
    <location>
        <begin position="67"/>
        <end position="181"/>
    </location>
</feature>
<dbReference type="FunFam" id="2.60.40.420:FF:000093">
    <property type="entry name" value="Copper-containing nitrite reductase"/>
    <property type="match status" value="1"/>
</dbReference>
<dbReference type="Pfam" id="PF07732">
    <property type="entry name" value="Cu-oxidase_3"/>
    <property type="match status" value="1"/>
</dbReference>
<dbReference type="CDD" id="cd04208">
    <property type="entry name" value="CuRO_2_CuNIR"/>
    <property type="match status" value="1"/>
</dbReference>
<evidence type="ECO:0000256" key="8">
    <source>
        <dbReference type="ARBA" id="ARBA00022630"/>
    </source>
</evidence>
<keyword evidence="18" id="KW-0732">Signal</keyword>
<comment type="catalytic activity">
    <reaction evidence="16 18">
        <text>nitric oxide + Fe(III)-[cytochrome c] + H2O = Fe(II)-[cytochrome c] + nitrite + 2 H(+)</text>
        <dbReference type="Rhea" id="RHEA:15233"/>
        <dbReference type="Rhea" id="RHEA-COMP:10350"/>
        <dbReference type="Rhea" id="RHEA-COMP:14399"/>
        <dbReference type="ChEBI" id="CHEBI:15377"/>
        <dbReference type="ChEBI" id="CHEBI:15378"/>
        <dbReference type="ChEBI" id="CHEBI:16301"/>
        <dbReference type="ChEBI" id="CHEBI:16480"/>
        <dbReference type="ChEBI" id="CHEBI:29033"/>
        <dbReference type="ChEBI" id="CHEBI:29034"/>
        <dbReference type="EC" id="1.7.2.1"/>
    </reaction>
</comment>
<dbReference type="GO" id="GO:0050421">
    <property type="term" value="F:nitrite reductase (NO-forming) activity"/>
    <property type="evidence" value="ECO:0007669"/>
    <property type="project" value="UniProtKB-EC"/>
</dbReference>
<dbReference type="GO" id="GO:0042128">
    <property type="term" value="P:nitrate assimilation"/>
    <property type="evidence" value="ECO:0007669"/>
    <property type="project" value="UniProtKB-KW"/>
</dbReference>
<comment type="subcellular location">
    <subcellularLocation>
        <location evidence="2">Periplasm</location>
    </subcellularLocation>
</comment>
<evidence type="ECO:0000256" key="5">
    <source>
        <dbReference type="ARBA" id="ARBA00011233"/>
    </source>
</evidence>
<keyword evidence="13 18" id="KW-0560">Oxidoreductase</keyword>
<evidence type="ECO:0000256" key="3">
    <source>
        <dbReference type="ARBA" id="ARBA00005127"/>
    </source>
</evidence>
<feature type="binding site" description="type 1 copper site" evidence="17">
    <location>
        <position position="121"/>
    </location>
    <ligand>
        <name>Cu cation</name>
        <dbReference type="ChEBI" id="CHEBI:23378"/>
        <label>1</label>
    </ligand>
</feature>
<comment type="cofactor">
    <cofactor evidence="1">
        <name>FAD</name>
        <dbReference type="ChEBI" id="CHEBI:57692"/>
    </cofactor>
</comment>
<dbReference type="InterPro" id="IPR001287">
    <property type="entry name" value="NO2-reductase_Cu"/>
</dbReference>
<dbReference type="Proteomes" id="UP000295763">
    <property type="component" value="Unassembled WGS sequence"/>
</dbReference>
<evidence type="ECO:0000256" key="17">
    <source>
        <dbReference type="PIRSR" id="PIRSR601287-1"/>
    </source>
</evidence>
<dbReference type="SUPFAM" id="SSF49503">
    <property type="entry name" value="Cupredoxins"/>
    <property type="match status" value="2"/>
</dbReference>
<keyword evidence="10" id="KW-0677">Repeat</keyword>
<feature type="signal peptide" evidence="18">
    <location>
        <begin position="1"/>
        <end position="21"/>
    </location>
</feature>
<keyword evidence="15" id="KW-0534">Nitrate assimilation</keyword>
<organism evidence="21 22">
    <name type="scientific">Cricetibacter osteomyelitidis</name>
    <dbReference type="NCBI Taxonomy" id="1521931"/>
    <lineage>
        <taxon>Bacteria</taxon>
        <taxon>Pseudomonadati</taxon>
        <taxon>Pseudomonadota</taxon>
        <taxon>Gammaproteobacteria</taxon>
        <taxon>Pasteurellales</taxon>
        <taxon>Pasteurellaceae</taxon>
        <taxon>Cricetibacter</taxon>
    </lineage>
</organism>
<evidence type="ECO:0000256" key="13">
    <source>
        <dbReference type="ARBA" id="ARBA00023002"/>
    </source>
</evidence>
<comment type="similarity">
    <text evidence="4 18">Belongs to the multicopper oxidase family.</text>
</comment>
<dbReference type="Pfam" id="PF00394">
    <property type="entry name" value="Cu-oxidase"/>
    <property type="match status" value="1"/>
</dbReference>
<reference evidence="21 22" key="1">
    <citation type="submission" date="2019-03" db="EMBL/GenBank/DDBJ databases">
        <title>Genomic Encyclopedia of Type Strains, Phase IV (KMG-IV): sequencing the most valuable type-strain genomes for metagenomic binning, comparative biology and taxonomic classification.</title>
        <authorList>
            <person name="Goeker M."/>
        </authorList>
    </citation>
    <scope>NUCLEOTIDE SEQUENCE [LARGE SCALE GENOMIC DNA]</scope>
    <source>
        <strain evidence="21 22">DSM 28404</strain>
    </source>
</reference>
<sequence>MKVLKPTLLAFCVALSFNAMATVSATSTQTSQTQKLPVIEAELTVAPHVPAPITRNYPARVLVNLEVQEKIMPITEGVDYKYWTFNGSTPGPFIRVREGDTVEVKLANPPTSRMPHSIDFHAVSGQNGGVQASETMPNKMTTFAFKAVYPGLYLYHCGSTPSASIHLSKGMFGLILVEPKEGLSKADKEYFIVQNEFYINESGADPHSSVSQKVTQNNERLVTMDMAKAMAEQPDFVVFNGHAGTLLDNNALKAKVGDKVRLFVGNAGPNLASSFHIMGKVMDNVQVEGGSVQNHNVQTTLIPAGGATIIDLNMQTPGKYMFVDHSLFRSMKGAMGEIVVDGEPNLELFEGRIKTEPYQSLIK</sequence>
<evidence type="ECO:0000256" key="6">
    <source>
        <dbReference type="ARBA" id="ARBA00011882"/>
    </source>
</evidence>
<dbReference type="EC" id="1.7.2.1" evidence="6 18"/>
<dbReference type="EMBL" id="SLYB01000014">
    <property type="protein sequence ID" value="TCP94802.1"/>
    <property type="molecule type" value="Genomic_DNA"/>
</dbReference>
<keyword evidence="8" id="KW-0285">Flavoprotein</keyword>
<feature type="binding site" description="type 1 copper site" evidence="17">
    <location>
        <position position="171"/>
    </location>
    <ligand>
        <name>Cu cation</name>
        <dbReference type="ChEBI" id="CHEBI:23378"/>
        <label>1</label>
    </ligand>
</feature>
<proteinExistence type="inferred from homology"/>
<dbReference type="GO" id="GO:0042597">
    <property type="term" value="C:periplasmic space"/>
    <property type="evidence" value="ECO:0007669"/>
    <property type="project" value="UniProtKB-SubCell"/>
</dbReference>